<feature type="transmembrane region" description="Helical" evidence="5">
    <location>
        <begin position="78"/>
        <end position="98"/>
    </location>
</feature>
<feature type="transmembrane region" description="Helical" evidence="5">
    <location>
        <begin position="438"/>
        <end position="456"/>
    </location>
</feature>
<organism evidence="7 10">
    <name type="scientific">Bradyrhizobium guangdongense</name>
    <dbReference type="NCBI Taxonomy" id="1325090"/>
    <lineage>
        <taxon>Bacteria</taxon>
        <taxon>Pseudomonadati</taxon>
        <taxon>Pseudomonadota</taxon>
        <taxon>Alphaproteobacteria</taxon>
        <taxon>Hyphomicrobiales</taxon>
        <taxon>Nitrobacteraceae</taxon>
        <taxon>Bradyrhizobium</taxon>
    </lineage>
</organism>
<dbReference type="Proteomes" id="UP000625079">
    <property type="component" value="Unassembled WGS sequence"/>
</dbReference>
<feature type="transmembrane region" description="Helical" evidence="5">
    <location>
        <begin position="168"/>
        <end position="192"/>
    </location>
</feature>
<feature type="transmembrane region" description="Helical" evidence="5">
    <location>
        <begin position="402"/>
        <end position="426"/>
    </location>
</feature>
<feature type="transmembrane region" description="Helical" evidence="5">
    <location>
        <begin position="370"/>
        <end position="390"/>
    </location>
</feature>
<dbReference type="EMBL" id="BMHC01000010">
    <property type="protein sequence ID" value="GGI27556.1"/>
    <property type="molecule type" value="Genomic_DNA"/>
</dbReference>
<name>A0A410VJ57_9BRAD</name>
<evidence type="ECO:0000313" key="8">
    <source>
        <dbReference type="EMBL" id="QOZ64225.1"/>
    </source>
</evidence>
<feature type="transmembrane region" description="Helical" evidence="5">
    <location>
        <begin position="44"/>
        <end position="66"/>
    </location>
</feature>
<feature type="domain" description="Major facilitator superfamily (MFS) profile" evidence="6">
    <location>
        <begin position="44"/>
        <end position="457"/>
    </location>
</feature>
<dbReference type="GO" id="GO:0046943">
    <property type="term" value="F:carboxylic acid transmembrane transporter activity"/>
    <property type="evidence" value="ECO:0007669"/>
    <property type="project" value="TreeGrafter"/>
</dbReference>
<feature type="transmembrane region" description="Helical" evidence="5">
    <location>
        <begin position="339"/>
        <end position="358"/>
    </location>
</feature>
<feature type="transmembrane region" description="Helical" evidence="5">
    <location>
        <begin position="313"/>
        <end position="332"/>
    </location>
</feature>
<reference evidence="7" key="1">
    <citation type="journal article" date="2014" name="Int. J. Syst. Evol. Microbiol.">
        <title>Complete genome sequence of Corynebacterium casei LMG S-19264T (=DSM 44701T), isolated from a smear-ripened cheese.</title>
        <authorList>
            <consortium name="US DOE Joint Genome Institute (JGI-PGF)"/>
            <person name="Walter F."/>
            <person name="Albersmeier A."/>
            <person name="Kalinowski J."/>
            <person name="Ruckert C."/>
        </authorList>
    </citation>
    <scope>NUCLEOTIDE SEQUENCE</scope>
    <source>
        <strain evidence="7">CGMCC 1.15034</strain>
    </source>
</reference>
<evidence type="ECO:0000256" key="4">
    <source>
        <dbReference type="ARBA" id="ARBA00023136"/>
    </source>
</evidence>
<dbReference type="PANTHER" id="PTHR23508">
    <property type="entry name" value="CARBOXYLIC ACID TRANSPORTER PROTEIN HOMOLOG"/>
    <property type="match status" value="1"/>
</dbReference>
<feature type="transmembrane region" description="Helical" evidence="5">
    <location>
        <begin position="110"/>
        <end position="130"/>
    </location>
</feature>
<feature type="transmembrane region" description="Helical" evidence="5">
    <location>
        <begin position="198"/>
        <end position="218"/>
    </location>
</feature>
<comment type="subcellular location">
    <subcellularLocation>
        <location evidence="1">Membrane</location>
        <topology evidence="1">Multi-pass membrane protein</topology>
    </subcellularLocation>
</comment>
<dbReference type="Gene3D" id="1.20.1250.20">
    <property type="entry name" value="MFS general substrate transporter like domains"/>
    <property type="match status" value="1"/>
</dbReference>
<keyword evidence="3 5" id="KW-1133">Transmembrane helix</keyword>
<dbReference type="OrthoDB" id="9784658at2"/>
<dbReference type="SUPFAM" id="SSF103473">
    <property type="entry name" value="MFS general substrate transporter"/>
    <property type="match status" value="1"/>
</dbReference>
<accession>A0A410VJ57</accession>
<gene>
    <name evidence="7" type="primary">pcaK</name>
    <name evidence="7" type="ORF">GCM10010987_44980</name>
    <name evidence="8" type="ORF">XH86_36000</name>
</gene>
<geneLocation type="plasmid" evidence="8 9">
    <name>unnamed</name>
</geneLocation>
<dbReference type="GO" id="GO:0005886">
    <property type="term" value="C:plasma membrane"/>
    <property type="evidence" value="ECO:0007669"/>
    <property type="project" value="TreeGrafter"/>
</dbReference>
<evidence type="ECO:0000256" key="1">
    <source>
        <dbReference type="ARBA" id="ARBA00004141"/>
    </source>
</evidence>
<keyword evidence="2 5" id="KW-0812">Transmembrane</keyword>
<reference evidence="7" key="3">
    <citation type="submission" date="2022-12" db="EMBL/GenBank/DDBJ databases">
        <authorList>
            <person name="Sun Q."/>
            <person name="Zhou Y."/>
        </authorList>
    </citation>
    <scope>NUCLEOTIDE SEQUENCE</scope>
    <source>
        <strain evidence="7">CGMCC 1.15034</strain>
    </source>
</reference>
<feature type="transmembrane region" description="Helical" evidence="5">
    <location>
        <begin position="136"/>
        <end position="156"/>
    </location>
</feature>
<evidence type="ECO:0000256" key="3">
    <source>
        <dbReference type="ARBA" id="ARBA00022989"/>
    </source>
</evidence>
<dbReference type="PROSITE" id="PS50850">
    <property type="entry name" value="MFS"/>
    <property type="match status" value="1"/>
</dbReference>
<evidence type="ECO:0000256" key="2">
    <source>
        <dbReference type="ARBA" id="ARBA00022692"/>
    </source>
</evidence>
<evidence type="ECO:0000259" key="6">
    <source>
        <dbReference type="PROSITE" id="PS50850"/>
    </source>
</evidence>
<evidence type="ECO:0000256" key="5">
    <source>
        <dbReference type="SAM" id="Phobius"/>
    </source>
</evidence>
<evidence type="ECO:0000313" key="10">
    <source>
        <dbReference type="Proteomes" id="UP000625079"/>
    </source>
</evidence>
<dbReference type="Proteomes" id="UP000593880">
    <property type="component" value="Plasmid unnamed"/>
</dbReference>
<dbReference type="PANTHER" id="PTHR23508:SF10">
    <property type="entry name" value="CARBOXYLIC ACID TRANSPORTER PROTEIN HOMOLOG"/>
    <property type="match status" value="1"/>
</dbReference>
<evidence type="ECO:0000313" key="9">
    <source>
        <dbReference type="Proteomes" id="UP000593880"/>
    </source>
</evidence>
<sequence>MGIGGQVVVPFDGSAPVDSRPDGRRIDLDEFVEGRSIGAFHLNVVLWPLLVTIADGFDLVVMGYAAPEIIKILNFDRSAMGVILSSSLVGMLIGTPIAGYLGDRFGRKPLIVLSTLLFGLATCSTVLAASVAQFCALRFVAGVGLAGIIPNATALVSEFIPRRVRGAFLIVVQLGVQIGGIVPGLVAAYLVSRYGWEVLFHIGGAAPVVLATVLVFVLPESIKYLSLVPSKRAELLRIARALDPRGHLPDDAVFALKSTGSRGALSPLVPLRNGMHIITPLLWLLAVVNLFTTLLMASWAPTVLRDIGLSPEAAALTATLFGLGGLIGSFMLTVGFNRYGFLVIVAFYIVAIPSMALIGQPFVDRGVLPWLVLVTGICVAGTQSAINSAFGMLYPTTIRSNCVGWGMAIGRLGAIGGPLFGGFLMSKQLSGTAFFETAALPLVFGVLIAGVLTYACRQRFGGWTLDERAKGEA</sequence>
<reference evidence="8 9" key="2">
    <citation type="submission" date="2018-06" db="EMBL/GenBank/DDBJ databases">
        <title>Comparative genomics of rhizobia nodulating Arachis hypogaea in China.</title>
        <authorList>
            <person name="Li Y."/>
        </authorList>
    </citation>
    <scope>NUCLEOTIDE SEQUENCE [LARGE SCALE GENOMIC DNA]</scope>
    <source>
        <strain evidence="8 9">CCBAU 51658</strain>
        <plasmid evidence="8 9">unnamed</plasmid>
    </source>
</reference>
<feature type="transmembrane region" description="Helical" evidence="5">
    <location>
        <begin position="281"/>
        <end position="301"/>
    </location>
</feature>
<dbReference type="EMBL" id="CP030058">
    <property type="protein sequence ID" value="QOZ64225.1"/>
    <property type="molecule type" value="Genomic_DNA"/>
</dbReference>
<dbReference type="InterPro" id="IPR011701">
    <property type="entry name" value="MFS"/>
</dbReference>
<dbReference type="InterPro" id="IPR020846">
    <property type="entry name" value="MFS_dom"/>
</dbReference>
<proteinExistence type="predicted"/>
<protein>
    <submittedName>
        <fullName evidence="7">MFS transporter</fullName>
    </submittedName>
</protein>
<evidence type="ECO:0000313" key="7">
    <source>
        <dbReference type="EMBL" id="GGI27556.1"/>
    </source>
</evidence>
<dbReference type="AlphaFoldDB" id="A0A410VJ57"/>
<dbReference type="InterPro" id="IPR036259">
    <property type="entry name" value="MFS_trans_sf"/>
</dbReference>
<keyword evidence="8" id="KW-0614">Plasmid</keyword>
<keyword evidence="9" id="KW-1185">Reference proteome</keyword>
<dbReference type="Pfam" id="PF07690">
    <property type="entry name" value="MFS_1"/>
    <property type="match status" value="1"/>
</dbReference>
<keyword evidence="4 5" id="KW-0472">Membrane</keyword>